<reference evidence="1 2" key="1">
    <citation type="submission" date="2017-07" db="EMBL/GenBank/DDBJ databases">
        <title>Phylogenetic study on the rhizospheric bacterium Ochrobactrum sp. A44.</title>
        <authorList>
            <person name="Krzyzanowska D.M."/>
            <person name="Ossowicki A."/>
            <person name="Rajewska M."/>
            <person name="Maciag T."/>
            <person name="Kaczynski Z."/>
            <person name="Czerwicka M."/>
            <person name="Jafra S."/>
        </authorList>
    </citation>
    <scope>NUCLEOTIDE SEQUENCE [LARGE SCALE GENOMIC DNA]</scope>
    <source>
        <strain evidence="1 2">A44</strain>
    </source>
</reference>
<proteinExistence type="predicted"/>
<dbReference type="RefSeq" id="WP_095446600.1">
    <property type="nucleotide sequence ID" value="NZ_CP022604.1"/>
</dbReference>
<protein>
    <submittedName>
        <fullName evidence="1">Uncharacterized protein</fullName>
    </submittedName>
</protein>
<dbReference type="EMBL" id="CP022604">
    <property type="protein sequence ID" value="ASV86909.1"/>
    <property type="molecule type" value="Genomic_DNA"/>
</dbReference>
<evidence type="ECO:0000313" key="2">
    <source>
        <dbReference type="Proteomes" id="UP000215256"/>
    </source>
</evidence>
<sequence>MLGPKQSGFYPDRDVDCQEAVAQGITDLIEQATLSGTSEADAAAALAGKSTPGIPDLIAEAKAAGWHEMETANAIRVVAAGMANGYAGTEPEE</sequence>
<dbReference type="AlphaFoldDB" id="A0A248UKV5"/>
<gene>
    <name evidence="1" type="ORF">CES85_1087</name>
</gene>
<evidence type="ECO:0000313" key="1">
    <source>
        <dbReference type="EMBL" id="ASV86909.1"/>
    </source>
</evidence>
<organism evidence="1 2">
    <name type="scientific">Ochrobactrum quorumnocens</name>
    <dbReference type="NCBI Taxonomy" id="271865"/>
    <lineage>
        <taxon>Bacteria</taxon>
        <taxon>Pseudomonadati</taxon>
        <taxon>Pseudomonadota</taxon>
        <taxon>Alphaproteobacteria</taxon>
        <taxon>Hyphomicrobiales</taxon>
        <taxon>Brucellaceae</taxon>
        <taxon>Brucella/Ochrobactrum group</taxon>
        <taxon>Ochrobactrum</taxon>
    </lineage>
</organism>
<dbReference type="Proteomes" id="UP000215256">
    <property type="component" value="Chromosome 1"/>
</dbReference>
<dbReference type="KEGG" id="och:CES85_1087"/>
<dbReference type="OrthoDB" id="7774794at2"/>
<name>A0A248UKV5_9HYPH</name>
<accession>A0A248UKV5</accession>